<comment type="similarity">
    <text evidence="2">Belongs to the DoxX family.</text>
</comment>
<feature type="transmembrane region" description="Helical" evidence="7">
    <location>
        <begin position="84"/>
        <end position="104"/>
    </location>
</feature>
<name>A0A085WEN8_9BACT</name>
<keyword evidence="5 7" id="KW-1133">Transmembrane helix</keyword>
<evidence type="ECO:0000256" key="7">
    <source>
        <dbReference type="SAM" id="Phobius"/>
    </source>
</evidence>
<dbReference type="InterPro" id="IPR032808">
    <property type="entry name" value="DoxX"/>
</dbReference>
<evidence type="ECO:0000256" key="6">
    <source>
        <dbReference type="ARBA" id="ARBA00023136"/>
    </source>
</evidence>
<dbReference type="AlphaFoldDB" id="A0A085WEN8"/>
<proteinExistence type="inferred from homology"/>
<keyword evidence="9" id="KW-1185">Reference proteome</keyword>
<evidence type="ECO:0000256" key="3">
    <source>
        <dbReference type="ARBA" id="ARBA00022475"/>
    </source>
</evidence>
<keyword evidence="6 7" id="KW-0472">Membrane</keyword>
<comment type="subcellular location">
    <subcellularLocation>
        <location evidence="1">Cell membrane</location>
        <topology evidence="1">Multi-pass membrane protein</topology>
    </subcellularLocation>
</comment>
<dbReference type="Proteomes" id="UP000028725">
    <property type="component" value="Unassembled WGS sequence"/>
</dbReference>
<keyword evidence="4 7" id="KW-0812">Transmembrane</keyword>
<evidence type="ECO:0000256" key="5">
    <source>
        <dbReference type="ARBA" id="ARBA00022989"/>
    </source>
</evidence>
<evidence type="ECO:0000256" key="2">
    <source>
        <dbReference type="ARBA" id="ARBA00006679"/>
    </source>
</evidence>
<accession>A0A085WEN8</accession>
<sequence length="115" mass="12390">MFSVHGMQKLFGVFTEKAPVAFGTQRWLGGVIELGTGLAIAAGVRTTWAAFLASGTMAVAYIQFHWKFQLGAQLVPAVNTGELALLYSFLFLFFACRGAGIWSVDRKFGRSHGGG</sequence>
<evidence type="ECO:0000313" key="9">
    <source>
        <dbReference type="Proteomes" id="UP000028725"/>
    </source>
</evidence>
<dbReference type="Pfam" id="PF07681">
    <property type="entry name" value="DoxX"/>
    <property type="match status" value="1"/>
</dbReference>
<dbReference type="PATRIC" id="fig|394096.3.peg.5557"/>
<evidence type="ECO:0000313" key="8">
    <source>
        <dbReference type="EMBL" id="KFE66151.1"/>
    </source>
</evidence>
<dbReference type="GO" id="GO:0005886">
    <property type="term" value="C:plasma membrane"/>
    <property type="evidence" value="ECO:0007669"/>
    <property type="project" value="UniProtKB-SubCell"/>
</dbReference>
<evidence type="ECO:0000256" key="4">
    <source>
        <dbReference type="ARBA" id="ARBA00022692"/>
    </source>
</evidence>
<dbReference type="STRING" id="394096.DB31_1216"/>
<keyword evidence="3" id="KW-1003">Cell membrane</keyword>
<dbReference type="PANTHER" id="PTHR33452:SF4">
    <property type="entry name" value="BLL4328 PROTEIN"/>
    <property type="match status" value="1"/>
</dbReference>
<dbReference type="InterPro" id="IPR051907">
    <property type="entry name" value="DoxX-like_oxidoreductase"/>
</dbReference>
<gene>
    <name evidence="8" type="ORF">DB31_1216</name>
</gene>
<reference evidence="8 9" key="1">
    <citation type="submission" date="2014-04" db="EMBL/GenBank/DDBJ databases">
        <title>Genome assembly of Hyalangium minutum DSM 14724.</title>
        <authorList>
            <person name="Sharma G."/>
            <person name="Subramanian S."/>
        </authorList>
    </citation>
    <scope>NUCLEOTIDE SEQUENCE [LARGE SCALE GENOMIC DNA]</scope>
    <source>
        <strain evidence="8 9">DSM 14724</strain>
    </source>
</reference>
<protein>
    <submittedName>
        <fullName evidence="8">Putative membrane protein</fullName>
    </submittedName>
</protein>
<comment type="caution">
    <text evidence="8">The sequence shown here is derived from an EMBL/GenBank/DDBJ whole genome shotgun (WGS) entry which is preliminary data.</text>
</comment>
<dbReference type="EMBL" id="JMCB01000011">
    <property type="protein sequence ID" value="KFE66151.1"/>
    <property type="molecule type" value="Genomic_DNA"/>
</dbReference>
<dbReference type="PANTHER" id="PTHR33452">
    <property type="entry name" value="OXIDOREDUCTASE CATD-RELATED"/>
    <property type="match status" value="1"/>
</dbReference>
<evidence type="ECO:0000256" key="1">
    <source>
        <dbReference type="ARBA" id="ARBA00004651"/>
    </source>
</evidence>
<organism evidence="8 9">
    <name type="scientific">Hyalangium minutum</name>
    <dbReference type="NCBI Taxonomy" id="394096"/>
    <lineage>
        <taxon>Bacteria</taxon>
        <taxon>Pseudomonadati</taxon>
        <taxon>Myxococcota</taxon>
        <taxon>Myxococcia</taxon>
        <taxon>Myxococcales</taxon>
        <taxon>Cystobacterineae</taxon>
        <taxon>Archangiaceae</taxon>
        <taxon>Hyalangium</taxon>
    </lineage>
</organism>